<evidence type="ECO:0000313" key="1">
    <source>
        <dbReference type="EMBL" id="DAA03919.1"/>
    </source>
</evidence>
<protein>
    <submittedName>
        <fullName evidence="1">HDC12580</fullName>
    </submittedName>
</protein>
<accession>Q6IKF3</accession>
<dbReference type="AlphaFoldDB" id="Q6IKF3"/>
<dbReference type="EMBL" id="BK002413">
    <property type="protein sequence ID" value="DAA03919.1"/>
    <property type="molecule type" value="Genomic_DNA"/>
</dbReference>
<gene>
    <name evidence="1" type="ORF">HDC12580</name>
</gene>
<name>Q6IKF3_DROME</name>
<sequence>MATCVRQRKRRNGSRRIMNVVQSVGGLSEQKVRGAGEVCWVVDPRRQCWLDRRVAKRQALCLCAVWSVMGMTLADFALDKPTAASNEVPFDAEKVDYETHRCALRTITNWVTCFDLTFFRCWAVRDPKRPPEAGCAGGVPTFYVAPKEELELELEMGCGGMAD</sequence>
<reference evidence="1" key="1">
    <citation type="journal article" date="2003" name="Genome Biol.">
        <title>An integrated gene annotation and transcriptional profiling approach towards the full gene content of the Drosophila genome.</title>
        <authorList>
            <person name="Hild M."/>
            <person name="Beckmann B."/>
            <person name="Haas S.A."/>
            <person name="Koch B."/>
            <person name="Solovyev V."/>
            <person name="Busold C."/>
            <person name="Fellenberg K."/>
            <person name="Boutros M."/>
            <person name="Vingron M."/>
            <person name="Sauer F."/>
            <person name="Hoheisel J.D."/>
            <person name="Paro R."/>
        </authorList>
    </citation>
    <scope>NUCLEOTIDE SEQUENCE</scope>
</reference>
<proteinExistence type="predicted"/>
<organism evidence="1">
    <name type="scientific">Drosophila melanogaster</name>
    <name type="common">Fruit fly</name>
    <dbReference type="NCBI Taxonomy" id="7227"/>
    <lineage>
        <taxon>Eukaryota</taxon>
        <taxon>Metazoa</taxon>
        <taxon>Ecdysozoa</taxon>
        <taxon>Arthropoda</taxon>
        <taxon>Hexapoda</taxon>
        <taxon>Insecta</taxon>
        <taxon>Pterygota</taxon>
        <taxon>Neoptera</taxon>
        <taxon>Endopterygota</taxon>
        <taxon>Diptera</taxon>
        <taxon>Brachycera</taxon>
        <taxon>Muscomorpha</taxon>
        <taxon>Ephydroidea</taxon>
        <taxon>Drosophilidae</taxon>
        <taxon>Drosophila</taxon>
        <taxon>Sophophora</taxon>
    </lineage>
</organism>